<dbReference type="RefSeq" id="XP_004221608.1">
    <property type="nucleotide sequence ID" value="XM_004221560.1"/>
</dbReference>
<proteinExistence type="predicted"/>
<feature type="region of interest" description="Disordered" evidence="1">
    <location>
        <begin position="1858"/>
        <end position="1896"/>
    </location>
</feature>
<dbReference type="GeneID" id="14692009"/>
<gene>
    <name evidence="3" type="ORF">PCYB_071630</name>
</gene>
<dbReference type="PhylomeDB" id="K6UCY5"/>
<dbReference type="eggNOG" id="ENOG502SFIH">
    <property type="taxonomic scope" value="Eukaryota"/>
</dbReference>
<evidence type="ECO:0000259" key="2">
    <source>
        <dbReference type="Pfam" id="PF12807"/>
    </source>
</evidence>
<feature type="domain" description="CLU central" evidence="2">
    <location>
        <begin position="579"/>
        <end position="636"/>
    </location>
</feature>
<dbReference type="InterPro" id="IPR033646">
    <property type="entry name" value="CLU-central"/>
</dbReference>
<feature type="compositionally biased region" description="Basic residues" evidence="1">
    <location>
        <begin position="1871"/>
        <end position="1882"/>
    </location>
</feature>
<evidence type="ECO:0000313" key="4">
    <source>
        <dbReference type="Proteomes" id="UP000006319"/>
    </source>
</evidence>
<reference evidence="3 4" key="1">
    <citation type="journal article" date="2012" name="Nat. Genet.">
        <title>Plasmodium cynomolgi genome sequences provide insight into Plasmodium vivax and the monkey malaria clade.</title>
        <authorList>
            <person name="Tachibana S."/>
            <person name="Sullivan S.A."/>
            <person name="Kawai S."/>
            <person name="Nakamura S."/>
            <person name="Kim H.R."/>
            <person name="Goto N."/>
            <person name="Arisue N."/>
            <person name="Palacpac N.M.Q."/>
            <person name="Honma H."/>
            <person name="Yagi M."/>
            <person name="Tougan T."/>
            <person name="Katakai Y."/>
            <person name="Kaneko O."/>
            <person name="Mita T."/>
            <person name="Kita K."/>
            <person name="Yasutomi Y."/>
            <person name="Sutton P.L."/>
            <person name="Shakhbatyan R."/>
            <person name="Horii T."/>
            <person name="Yasunaga T."/>
            <person name="Barnwell J.W."/>
            <person name="Escalante A.A."/>
            <person name="Carlton J.M."/>
            <person name="Tanabe K."/>
        </authorList>
    </citation>
    <scope>NUCLEOTIDE SEQUENCE [LARGE SCALE GENOMIC DNA]</scope>
    <source>
        <strain evidence="3 4">B</strain>
    </source>
</reference>
<dbReference type="KEGG" id="pcy:PCYB_071630"/>
<accession>K6UCY5</accession>
<name>K6UCY5_PLACD</name>
<dbReference type="VEuPathDB" id="PlasmoDB:PCYB_071630"/>
<evidence type="ECO:0000313" key="3">
    <source>
        <dbReference type="EMBL" id="GAB65661.1"/>
    </source>
</evidence>
<dbReference type="Proteomes" id="UP000006319">
    <property type="component" value="Chromosome 7"/>
</dbReference>
<feature type="compositionally biased region" description="Polar residues" evidence="1">
    <location>
        <begin position="1858"/>
        <end position="1870"/>
    </location>
</feature>
<feature type="region of interest" description="Disordered" evidence="1">
    <location>
        <begin position="1171"/>
        <end position="1191"/>
    </location>
</feature>
<sequence>MRERMHTNDPEFKSHFALKIKLKALHLFCEDLSDSLKLKFRIYYDGEDERSVRVSPERVGVIEVLNRDYNTMLKSIINKSMYLPIVCLRGKCPQFINILCSIGKRRELGLKLYLSKNYAFLKYYGRKKLYSIYDCDNGSVRGHLELALDIVNCNRSVPYLGREPSKMGKDDHYLLATEVSVSKLWKEMVGHRTDRDVDAYVESFRIKREGGFSGVPLTGRNTPLSLFRGSAKHAYEQVPIPFISPAGLIDYFYKEVFPRYKKSNPSWIRVLNDAYDKYLFRHFQKKDMYEEIRACALFFYLERKPKNRIQLDDDFIYEKISGESPLDVFKLFDRDEVYVTHDSYVVGEGLIGILIFGDDRTDTDLACKTYNREIKAQQWINKGIAKVKSQNLKGMAKECGKGRMDGTVSLSLLSFNLSALVSYKGFKMYVIPSPVLPLTFRRLDGVSGDLKHELRLLERAIPTYGLLRGGKRKEAFLAKYHSEDNYVFYNINTMFVGMKKKQFPIFEDPQGEASYTEEQNNQEGYKEKSFYSSDMKVRWDLDLYCEEEETDGWGRGTDGMNSEKYIARVVREIESLSFSVPFDSISLKMYLHGRGLKMKHLGKMLSCVSLRWLYDMIINEIIIRCIKKYSHLCMREICLFCKGRMSQYDRLHGGEFSAAISHAELDFSVESDLLSDEVGQLKGETSHPRCYDSGGDNSTCSEMSSLRSDDTEGISEWGYNHYLLRKKETKRELCSRKKALKGFIGMRKVLSREVLSRGVLSRGVLLKSHFRSNPDGGRDSLLSKLLNFDSFKTDRNGEMNILKGKKVKGGINLARKKYKGSVTLIDVFVINLFNLIFLQESGTDRDLLAALQNISEKFFHTSVGNSVETAHKNYLYANLQPCLGISFYCSSLNQQSGKRNPPNGRFSIHDLKTYSTKIKRSINVTYMDLPSYKYTHRYERIPLDIASENKKVLSNVIFFTIMYYQQLSGSNEMYTRELFLKERKLSRRGSSDEEDQTTRHNRTYTLRLNSLILSKDNVAFYGDFNYLALYGFLNIVAVGIQLGFFESALKRLIALFRYIPENSVISVHVRIMWLCIHALKGRYPQEGGILGGDKAIENRVEKPYKVGNKKWVPHPFCNNSVDEESTQGSFSSVSGKGVLLLDDEMDSKCADWSACSDLWSEACGEKSNLQFGDNSSDASDSEMRQIDQGEKTDWANADQKKAIRCGDKLDLYKGTQECCSVILNNYFVFFHPMHLDLYLSLAWYNRSVNKCREFLLLLRTAILLQLNMRLKNHPGERIEDVVKLTDNFENIVYFNFNVSSYRGSGLRKEKEYVFLERIRNVSRFFLNSICYPHEELFLHVNLETTMKWSSVYSIRLGCTVHHFANSLFCYYYTNRIIRKYRNEDFIMNGSLCCISVLEHVRDVYQSFGADNVYVGEASLDLALMALKTYLSEMPEFGWDCVMAYALANARRAAEIFRRNLGINHRDTLHSHYVLSLVYMYLNSEKCLHMFEEIIYYLLNYKYSHGEKNVVNRVYCYVPDLVLTDEEGVHCTGRVPNRCRIKWYLLHSWFSICMPMKYLRKIRRILFLLFSAERCRRRKSQFRRRSSSGKRVARFEDEWINRCNDLLRAKVLWACSKNIDEEHIFPYEQLVSCIRGYKHILSLKGLFTQMEEYNDLLRCNKYVLQGRTNRMDRFEDIIGVTSVECLHDGKDIRFLPLLLSRVDTENINRTEAFSNSFVKSYMKHKNEFANYMEHPDFRNDETVEGYLKRETQEGIMERKKSVTDYYLKKLIKIVEQQVELLYKKEKYKYDTKINLSSRTNKIFASLPFLRMEKVKRSERNNDTYGSSFVCNGGVVPFDRSDVDTVSFLRLDNCDDYSGVSSTDCGENSSIGKRNHPSGHKGDRRRTEHLRATRVGKSSGTSLVNKDVHVLMSLLYHFLNVEKFRLFYSRAPDGE</sequence>
<evidence type="ECO:0000256" key="1">
    <source>
        <dbReference type="SAM" id="MobiDB-lite"/>
    </source>
</evidence>
<keyword evidence="4" id="KW-1185">Reference proteome</keyword>
<dbReference type="OMA" id="VIIQEYT"/>
<organism evidence="3 4">
    <name type="scientific">Plasmodium cynomolgi (strain B)</name>
    <dbReference type="NCBI Taxonomy" id="1120755"/>
    <lineage>
        <taxon>Eukaryota</taxon>
        <taxon>Sar</taxon>
        <taxon>Alveolata</taxon>
        <taxon>Apicomplexa</taxon>
        <taxon>Aconoidasida</taxon>
        <taxon>Haemosporida</taxon>
        <taxon>Plasmodiidae</taxon>
        <taxon>Plasmodium</taxon>
        <taxon>Plasmodium (Plasmodium)</taxon>
    </lineage>
</organism>
<dbReference type="EMBL" id="DF157099">
    <property type="protein sequence ID" value="GAB65661.1"/>
    <property type="molecule type" value="Genomic_DNA"/>
</dbReference>
<dbReference type="OrthoDB" id="1414216at2759"/>
<protein>
    <recommendedName>
        <fullName evidence="2">CLU central domain-containing protein</fullName>
    </recommendedName>
</protein>
<dbReference type="Pfam" id="PF12807">
    <property type="entry name" value="eIF3_p135"/>
    <property type="match status" value="1"/>
</dbReference>
<feature type="compositionally biased region" description="Basic and acidic residues" evidence="1">
    <location>
        <begin position="1181"/>
        <end position="1191"/>
    </location>
</feature>